<dbReference type="VEuPathDB" id="ToxoDB:TGDOM2_257685"/>
<organism evidence="1 2">
    <name type="scientific">Toxoplasma gondii GAB2-2007-GAL-DOM2</name>
    <dbReference type="NCBI Taxonomy" id="1130820"/>
    <lineage>
        <taxon>Eukaryota</taxon>
        <taxon>Sar</taxon>
        <taxon>Alveolata</taxon>
        <taxon>Apicomplexa</taxon>
        <taxon>Conoidasida</taxon>
        <taxon>Coccidia</taxon>
        <taxon>Eucoccidiorida</taxon>
        <taxon>Eimeriorina</taxon>
        <taxon>Sarcocystidae</taxon>
        <taxon>Toxoplasma</taxon>
    </lineage>
</organism>
<dbReference type="Proteomes" id="UP000028837">
    <property type="component" value="Unassembled WGS sequence"/>
</dbReference>
<evidence type="ECO:0000313" key="1">
    <source>
        <dbReference type="EMBL" id="KFG31456.1"/>
    </source>
</evidence>
<dbReference type="EMBL" id="AHZU02001525">
    <property type="protein sequence ID" value="KFG31456.1"/>
    <property type="molecule type" value="Genomic_DNA"/>
</dbReference>
<protein>
    <submittedName>
        <fullName evidence="1">Uncharacterized protein</fullName>
    </submittedName>
</protein>
<accession>A0A086JH38</accession>
<evidence type="ECO:0000313" key="2">
    <source>
        <dbReference type="Proteomes" id="UP000028837"/>
    </source>
</evidence>
<gene>
    <name evidence="1" type="ORF">TGDOM2_257685</name>
</gene>
<reference evidence="1 2" key="1">
    <citation type="submission" date="2014-02" db="EMBL/GenBank/DDBJ databases">
        <authorList>
            <person name="Sibley D."/>
            <person name="Venepally P."/>
            <person name="Karamycheva S."/>
            <person name="Hadjithomas M."/>
            <person name="Khan A."/>
            <person name="Brunk B."/>
            <person name="Roos D."/>
            <person name="Caler E."/>
            <person name="Lorenzi H."/>
        </authorList>
    </citation>
    <scope>NUCLEOTIDE SEQUENCE [LARGE SCALE GENOMIC DNA]</scope>
    <source>
        <strain evidence="1 2">GAB2-2007-GAL-DOM2</strain>
    </source>
</reference>
<comment type="caution">
    <text evidence="1">The sequence shown here is derived from an EMBL/GenBank/DDBJ whole genome shotgun (WGS) entry which is preliminary data.</text>
</comment>
<dbReference type="AlphaFoldDB" id="A0A086JH38"/>
<proteinExistence type="predicted"/>
<name>A0A086JH38_TOXGO</name>
<sequence>MNTGTFRVFVRRDPQFWRAQAKHSSPHSGRRACHSAELYTYKVATLHRRPLWAGCRFASCFLCAADLKTQVSLQEAILFIFRSTSLQIFPQKGQERANCFSAPSSASCLGIACRHRLFSTVFSSRSLFALA</sequence>